<organism evidence="1">
    <name type="scientific">Solibacter usitatus (strain Ellin6076)</name>
    <dbReference type="NCBI Taxonomy" id="234267"/>
    <lineage>
        <taxon>Bacteria</taxon>
        <taxon>Pseudomonadati</taxon>
        <taxon>Acidobacteriota</taxon>
        <taxon>Terriglobia</taxon>
        <taxon>Bryobacterales</taxon>
        <taxon>Solibacteraceae</taxon>
        <taxon>Candidatus Solibacter</taxon>
    </lineage>
</organism>
<reference evidence="1" key="1">
    <citation type="submission" date="2006-10" db="EMBL/GenBank/DDBJ databases">
        <title>Complete sequence of Solibacter usitatus Ellin6076.</title>
        <authorList>
            <consortium name="US DOE Joint Genome Institute"/>
            <person name="Copeland A."/>
            <person name="Lucas S."/>
            <person name="Lapidus A."/>
            <person name="Barry K."/>
            <person name="Detter J.C."/>
            <person name="Glavina del Rio T."/>
            <person name="Hammon N."/>
            <person name="Israni S."/>
            <person name="Dalin E."/>
            <person name="Tice H."/>
            <person name="Pitluck S."/>
            <person name="Thompson L.S."/>
            <person name="Brettin T."/>
            <person name="Bruce D."/>
            <person name="Han C."/>
            <person name="Tapia R."/>
            <person name="Gilna P."/>
            <person name="Schmutz J."/>
            <person name="Larimer F."/>
            <person name="Land M."/>
            <person name="Hauser L."/>
            <person name="Kyrpides N."/>
            <person name="Mikhailova N."/>
            <person name="Janssen P.H."/>
            <person name="Kuske C.R."/>
            <person name="Richardson P."/>
        </authorList>
    </citation>
    <scope>NUCLEOTIDE SEQUENCE</scope>
    <source>
        <strain evidence="1">Ellin6076</strain>
    </source>
</reference>
<dbReference type="HOGENOM" id="CLU_2261980_0_0_0"/>
<proteinExistence type="predicted"/>
<name>Q023K2_SOLUE</name>
<evidence type="ECO:0000313" key="1">
    <source>
        <dbReference type="EMBL" id="ABJ83838.1"/>
    </source>
</evidence>
<gene>
    <name evidence="1" type="ordered locus">Acid_2852</name>
</gene>
<dbReference type="EMBL" id="CP000473">
    <property type="protein sequence ID" value="ABJ83838.1"/>
    <property type="molecule type" value="Genomic_DNA"/>
</dbReference>
<dbReference type="InParanoid" id="Q023K2"/>
<sequence>MSKSNPNTVRDVLKRAGFSDEFVADALRQRLNAGDHTDMGSGHSDFPKHQDLHLDIANRLDSRADAVSLTMSLELREGLNEWVRLIHGRIADLEKRLESLEKK</sequence>
<accession>Q023K2</accession>
<dbReference type="AlphaFoldDB" id="Q023K2"/>
<protein>
    <submittedName>
        <fullName evidence="1">Uncharacterized protein</fullName>
    </submittedName>
</protein>
<dbReference type="KEGG" id="sus:Acid_2852"/>
<dbReference type="STRING" id="234267.Acid_2852"/>